<reference evidence="2" key="1">
    <citation type="journal article" date="2023" name="Viruses">
        <title>Mycoviruses in the Rust Fungus Uromyces fabae.</title>
        <authorList>
            <person name="Seitz J.M."/>
            <person name="Voegele R.T."/>
            <person name="Link T.I."/>
        </authorList>
    </citation>
    <scope>NUCLEOTIDE SEQUENCE</scope>
    <source>
        <strain evidence="2">Ufvs_7</strain>
    </source>
</reference>
<dbReference type="InterPro" id="IPR036332">
    <property type="entry name" value="Major_coat_LA-virus_sf"/>
</dbReference>
<dbReference type="Gene3D" id="3.90.1840.10">
    <property type="entry name" value="Major capsid protein"/>
    <property type="match status" value="2"/>
</dbReference>
<dbReference type="Pfam" id="PF09220">
    <property type="entry name" value="LA-virus_coat"/>
    <property type="match status" value="1"/>
</dbReference>
<sequence>MDYIRDFINPFVKIKTFGDGLVMTKTKLRLGLASLSPAQRTDQDIDQVKKEATQVSGNDKFGAINASDFEDKIGDQYVIRKATDCVTLGTIYGKAQRFVLDLVQHSVSGLNVNCITTDGLPSVSAILKRLREIAVNTDIKEQRNSRFFNSVMTNGFYDNATSLIVVIQLRIALLGMFVRNKRHKRNIYINVNTAEQIVNINDDSQALKALVDAIKSGRAGVGTSVNDRYLYVVLENLRMWTRSLPDKYVMSPAGVQVPNPDYVHAKFQFEAEVWKMYEYNDGHSTSGNSFGNHLDFVNNAYLIPQWLFTVETAHLLSLAHLDHEVPKTDLAIDQLGKKTGYLNLAGFSNDEVAALAWCLKGNTRSTPFLIDQTIHFGLEDNEIVAYHARSPIEKTYNITERLLQSMLNKFVNNHRVYEDALSASRALRYWLVQPGTETVESHWWTTLDRELHLPKLGLKRASLPMLLESDGVSVTADALSHYKDMAKDNDGKLIESLFANTCWYWGEYLLLFNAKNCSELIKRLHYTQTPDITPFHRADAIFSAMIGRAIPKPLTRDVSTLITGGTESQIKNRVKFGTIQIQHIEEYKYEVENQDIIFDNIVVPGGLALVTGLGGSLIRSTPYASHFTTNNSVVKQEYGVTRKALNYNDLWALGVISRWNGYDLNYIHPARSGRHTIYAANDVSVAVPPVAPLNLPYPKSYVVTSYDMRARVFGFTPETLHQYSVTAYWSRQQTNVQQGPDYKELPCGHHDINPGMVRMLKLEQHKFENYVAAVVGEYDINQSDFRLDLIEAGVPMPNNIQLLSYESPQQMEEVAGLEPPDPVT</sequence>
<feature type="domain" description="Major coat protein L-A virus" evidence="1">
    <location>
        <begin position="396"/>
        <end position="484"/>
    </location>
</feature>
<accession>A0AA51UCT7</accession>
<name>A0AA51UCT7_9VIRU</name>
<dbReference type="InterPro" id="IPR015302">
    <property type="entry name" value="Major_coat_LA-virus"/>
</dbReference>
<dbReference type="SUPFAM" id="SSF82856">
    <property type="entry name" value="L-A virus major coat protein"/>
    <property type="match status" value="1"/>
</dbReference>
<dbReference type="EMBL" id="OQ995230">
    <property type="protein sequence ID" value="WMV64389.1"/>
    <property type="molecule type" value="Genomic_RNA"/>
</dbReference>
<proteinExistence type="predicted"/>
<protein>
    <submittedName>
        <fullName evidence="2">Capsid protein</fullName>
    </submittedName>
</protein>
<organism evidence="2">
    <name type="scientific">Uromyces fabae virus</name>
    <dbReference type="NCBI Taxonomy" id="3069272"/>
    <lineage>
        <taxon>Viruses</taxon>
        <taxon>Riboviria</taxon>
    </lineage>
</organism>
<evidence type="ECO:0000259" key="1">
    <source>
        <dbReference type="Pfam" id="PF09220"/>
    </source>
</evidence>
<evidence type="ECO:0000313" key="2">
    <source>
        <dbReference type="EMBL" id="WMV64389.1"/>
    </source>
</evidence>
<reference evidence="2" key="2">
    <citation type="submission" date="2023-05" db="EMBL/GenBank/DDBJ databases">
        <authorList>
            <person name="Seitz J."/>
            <person name="Voegele R.T."/>
            <person name="Link T.I."/>
        </authorList>
    </citation>
    <scope>NUCLEOTIDE SEQUENCE</scope>
    <source>
        <strain evidence="2">Ufvs_7</strain>
    </source>
</reference>